<dbReference type="Gene3D" id="3.40.50.150">
    <property type="entry name" value="Vaccinia Virus protein VP39"/>
    <property type="match status" value="1"/>
</dbReference>
<dbReference type="GO" id="GO:0032259">
    <property type="term" value="P:methylation"/>
    <property type="evidence" value="ECO:0007669"/>
    <property type="project" value="UniProtKB-KW"/>
</dbReference>
<feature type="domain" description="Methyltransferase type 11" evidence="1">
    <location>
        <begin position="84"/>
        <end position="135"/>
    </location>
</feature>
<dbReference type="SUPFAM" id="SSF53335">
    <property type="entry name" value="S-adenosyl-L-methionine-dependent methyltransferases"/>
    <property type="match status" value="1"/>
</dbReference>
<gene>
    <name evidence="2" type="ORF">M3P05_07780</name>
</gene>
<dbReference type="InterPro" id="IPR013216">
    <property type="entry name" value="Methyltransf_11"/>
</dbReference>
<dbReference type="InterPro" id="IPR029063">
    <property type="entry name" value="SAM-dependent_MTases_sf"/>
</dbReference>
<organism evidence="2 3">
    <name type="scientific">Parendozoicomonas callyspongiae</name>
    <dbReference type="NCBI Taxonomy" id="2942213"/>
    <lineage>
        <taxon>Bacteria</taxon>
        <taxon>Pseudomonadati</taxon>
        <taxon>Pseudomonadota</taxon>
        <taxon>Gammaproteobacteria</taxon>
        <taxon>Oceanospirillales</taxon>
        <taxon>Endozoicomonadaceae</taxon>
        <taxon>Parendozoicomonas</taxon>
    </lineage>
</organism>
<dbReference type="Proteomes" id="UP001203338">
    <property type="component" value="Unassembled WGS sequence"/>
</dbReference>
<proteinExistence type="predicted"/>
<protein>
    <submittedName>
        <fullName evidence="2">Class I SAM-dependent methyltransferase</fullName>
    </submittedName>
</protein>
<keyword evidence="2" id="KW-0489">Methyltransferase</keyword>
<comment type="caution">
    <text evidence="2">The sequence shown here is derived from an EMBL/GenBank/DDBJ whole genome shotgun (WGS) entry which is preliminary data.</text>
</comment>
<reference evidence="2 3" key="1">
    <citation type="submission" date="2022-05" db="EMBL/GenBank/DDBJ databases">
        <authorList>
            <person name="Park J.-S."/>
        </authorList>
    </citation>
    <scope>NUCLEOTIDE SEQUENCE [LARGE SCALE GENOMIC DNA]</scope>
    <source>
        <strain evidence="2 3">2012CJ34-2</strain>
    </source>
</reference>
<dbReference type="GO" id="GO:0008168">
    <property type="term" value="F:methyltransferase activity"/>
    <property type="evidence" value="ECO:0007669"/>
    <property type="project" value="UniProtKB-KW"/>
</dbReference>
<keyword evidence="2" id="KW-0808">Transferase</keyword>
<evidence type="ECO:0000313" key="2">
    <source>
        <dbReference type="EMBL" id="MCL6269839.1"/>
    </source>
</evidence>
<dbReference type="EMBL" id="JAMFLX010000008">
    <property type="protein sequence ID" value="MCL6269839.1"/>
    <property type="molecule type" value="Genomic_DNA"/>
</dbReference>
<keyword evidence="3" id="KW-1185">Reference proteome</keyword>
<dbReference type="RefSeq" id="WP_249698938.1">
    <property type="nucleotide sequence ID" value="NZ_JAMFLX010000008.1"/>
</dbReference>
<evidence type="ECO:0000259" key="1">
    <source>
        <dbReference type="Pfam" id="PF08241"/>
    </source>
</evidence>
<accession>A0ABT0PEM4</accession>
<dbReference type="Pfam" id="PF08241">
    <property type="entry name" value="Methyltransf_11"/>
    <property type="match status" value="1"/>
</dbReference>
<sequence>MFAFKAGSEQGTFAEYLPAVRQWLATERGQFLLRTEQRDLDLLLPRMFGHHASTLGILPDASLLEATQIVHKTFLTPLEESGGPETIRLSVTEWPVQPRSMNMVLLHHVLEFSEKPHRTLREACRAIMPGGRLVIVGFNPLSLWNPVRMLGCGEDRIIRRARFFAPRRINDWLTLLNFRQCHLHFGGALFPLTTRLHPLRRKRVETFFSTSRIPMGSFYIMVAVKERSGLIPYDRRWRSTGNRLFGSTACTAGDLMKENT</sequence>
<evidence type="ECO:0000313" key="3">
    <source>
        <dbReference type="Proteomes" id="UP001203338"/>
    </source>
</evidence>
<name>A0ABT0PEM4_9GAMM</name>